<sequence>MYAGISVLIVLVLSIVRKVDSVAGFPAGVEDVVGEVRSTFKCPPRAGYFADVDNDCKVFHVCHPVESSKGQQDIQHFMFFCGNQTVFDQSTLTCAHPEQAVPCSLAAMFFDLNDRIGREEEYFLSDQDAQRADSLRIGF</sequence>
<dbReference type="InterPro" id="IPR036508">
    <property type="entry name" value="Chitin-bd_dom_sf"/>
</dbReference>
<dbReference type="PANTHER" id="PTHR22933">
    <property type="entry name" value="FI18007P1-RELATED"/>
    <property type="match status" value="1"/>
</dbReference>
<dbReference type="PANTHER" id="PTHR22933:SF43">
    <property type="entry name" value="LP10131P"/>
    <property type="match status" value="1"/>
</dbReference>
<dbReference type="SMART" id="SM00494">
    <property type="entry name" value="ChtBD2"/>
    <property type="match status" value="1"/>
</dbReference>
<dbReference type="GO" id="GO:0008061">
    <property type="term" value="F:chitin binding"/>
    <property type="evidence" value="ECO:0007669"/>
    <property type="project" value="InterPro"/>
</dbReference>
<protein>
    <submittedName>
        <fullName evidence="4">Uncharacterized protein LOC100899790</fullName>
    </submittedName>
</protein>
<dbReference type="Proteomes" id="UP000694867">
    <property type="component" value="Unplaced"/>
</dbReference>
<evidence type="ECO:0000259" key="2">
    <source>
        <dbReference type="PROSITE" id="PS50940"/>
    </source>
</evidence>
<proteinExistence type="predicted"/>
<dbReference type="GeneID" id="100899790"/>
<dbReference type="InterPro" id="IPR052976">
    <property type="entry name" value="Scoloptoxin-like"/>
</dbReference>
<evidence type="ECO:0000313" key="4">
    <source>
        <dbReference type="RefSeq" id="XP_003742517.1"/>
    </source>
</evidence>
<accession>A0AAJ6QSJ4</accession>
<dbReference type="PROSITE" id="PS50940">
    <property type="entry name" value="CHIT_BIND_II"/>
    <property type="match status" value="1"/>
</dbReference>
<dbReference type="Pfam" id="PF01607">
    <property type="entry name" value="CBM_14"/>
    <property type="match status" value="1"/>
</dbReference>
<dbReference type="SUPFAM" id="SSF57625">
    <property type="entry name" value="Invertebrate chitin-binding proteins"/>
    <property type="match status" value="1"/>
</dbReference>
<evidence type="ECO:0000313" key="3">
    <source>
        <dbReference type="Proteomes" id="UP000694867"/>
    </source>
</evidence>
<feature type="signal peptide" evidence="1">
    <location>
        <begin position="1"/>
        <end position="21"/>
    </location>
</feature>
<gene>
    <name evidence="4" type="primary">LOC100899790</name>
</gene>
<name>A0AAJ6QSJ4_9ACAR</name>
<organism evidence="3 4">
    <name type="scientific">Galendromus occidentalis</name>
    <name type="common">western predatory mite</name>
    <dbReference type="NCBI Taxonomy" id="34638"/>
    <lineage>
        <taxon>Eukaryota</taxon>
        <taxon>Metazoa</taxon>
        <taxon>Ecdysozoa</taxon>
        <taxon>Arthropoda</taxon>
        <taxon>Chelicerata</taxon>
        <taxon>Arachnida</taxon>
        <taxon>Acari</taxon>
        <taxon>Parasitiformes</taxon>
        <taxon>Mesostigmata</taxon>
        <taxon>Gamasina</taxon>
        <taxon>Phytoseioidea</taxon>
        <taxon>Phytoseiidae</taxon>
        <taxon>Typhlodrominae</taxon>
        <taxon>Galendromus</taxon>
    </lineage>
</organism>
<evidence type="ECO:0000256" key="1">
    <source>
        <dbReference type="SAM" id="SignalP"/>
    </source>
</evidence>
<dbReference type="InterPro" id="IPR002557">
    <property type="entry name" value="Chitin-bd_dom"/>
</dbReference>
<feature type="chain" id="PRO_5042613339" evidence="1">
    <location>
        <begin position="22"/>
        <end position="139"/>
    </location>
</feature>
<dbReference type="RefSeq" id="XP_003742517.1">
    <property type="nucleotide sequence ID" value="XM_003742469.1"/>
</dbReference>
<dbReference type="KEGG" id="goe:100899790"/>
<keyword evidence="3" id="KW-1185">Reference proteome</keyword>
<reference evidence="4" key="1">
    <citation type="submission" date="2025-08" db="UniProtKB">
        <authorList>
            <consortium name="RefSeq"/>
        </authorList>
    </citation>
    <scope>IDENTIFICATION</scope>
</reference>
<dbReference type="AlphaFoldDB" id="A0AAJ6QSJ4"/>
<feature type="domain" description="Chitin-binding type-2" evidence="2">
    <location>
        <begin position="39"/>
        <end position="105"/>
    </location>
</feature>
<dbReference type="Gene3D" id="2.170.140.10">
    <property type="entry name" value="Chitin binding domain"/>
    <property type="match status" value="1"/>
</dbReference>
<dbReference type="GO" id="GO:0005576">
    <property type="term" value="C:extracellular region"/>
    <property type="evidence" value="ECO:0007669"/>
    <property type="project" value="InterPro"/>
</dbReference>
<keyword evidence="1" id="KW-0732">Signal</keyword>